<organism evidence="1 2">
    <name type="scientific">Brassica cretica</name>
    <name type="common">Mustard</name>
    <dbReference type="NCBI Taxonomy" id="69181"/>
    <lineage>
        <taxon>Eukaryota</taxon>
        <taxon>Viridiplantae</taxon>
        <taxon>Streptophyta</taxon>
        <taxon>Embryophyta</taxon>
        <taxon>Tracheophyta</taxon>
        <taxon>Spermatophyta</taxon>
        <taxon>Magnoliopsida</taxon>
        <taxon>eudicotyledons</taxon>
        <taxon>Gunneridae</taxon>
        <taxon>Pentapetalae</taxon>
        <taxon>rosids</taxon>
        <taxon>malvids</taxon>
        <taxon>Brassicales</taxon>
        <taxon>Brassicaceae</taxon>
        <taxon>Brassiceae</taxon>
        <taxon>Brassica</taxon>
    </lineage>
</organism>
<name>A0A8S9JFA7_BRACR</name>
<comment type="caution">
    <text evidence="1">The sequence shown here is derived from an EMBL/GenBank/DDBJ whole genome shotgun (WGS) entry which is preliminary data.</text>
</comment>
<protein>
    <submittedName>
        <fullName evidence="1">Uncharacterized protein</fullName>
    </submittedName>
</protein>
<evidence type="ECO:0000313" key="1">
    <source>
        <dbReference type="EMBL" id="KAF2580122.1"/>
    </source>
</evidence>
<dbReference type="OrthoDB" id="288590at2759"/>
<dbReference type="AlphaFoldDB" id="A0A8S9JFA7"/>
<dbReference type="EMBL" id="QGKW02001660">
    <property type="protein sequence ID" value="KAF2580122.1"/>
    <property type="molecule type" value="Genomic_DNA"/>
</dbReference>
<proteinExistence type="predicted"/>
<gene>
    <name evidence="1" type="ORF">F2Q68_00000706</name>
</gene>
<accession>A0A8S9JFA7</accession>
<evidence type="ECO:0000313" key="2">
    <source>
        <dbReference type="Proteomes" id="UP000712281"/>
    </source>
</evidence>
<reference evidence="1" key="1">
    <citation type="submission" date="2019-12" db="EMBL/GenBank/DDBJ databases">
        <title>Genome sequencing and annotation of Brassica cretica.</title>
        <authorList>
            <person name="Studholme D.J."/>
            <person name="Sarris P.F."/>
        </authorList>
    </citation>
    <scope>NUCLEOTIDE SEQUENCE</scope>
    <source>
        <strain evidence="1">PFS-001/15</strain>
        <tissue evidence="1">Leaf</tissue>
    </source>
</reference>
<dbReference type="Proteomes" id="UP000712281">
    <property type="component" value="Unassembled WGS sequence"/>
</dbReference>
<sequence>MPTSYYFRDPNSDVLTGKFSKMWSSDGLPTNLSVDKDVEGLQFLKDGKWYKAPIVPDNSDQCRRSYGGK</sequence>